<keyword evidence="1" id="KW-0812">Transmembrane</keyword>
<feature type="transmembrane region" description="Helical" evidence="1">
    <location>
        <begin position="28"/>
        <end position="46"/>
    </location>
</feature>
<dbReference type="OrthoDB" id="1433532at2"/>
<keyword evidence="1" id="KW-1133">Transmembrane helix</keyword>
<dbReference type="EMBL" id="CP065725">
    <property type="protein sequence ID" value="QPT39339.1"/>
    <property type="molecule type" value="Genomic_DNA"/>
</dbReference>
<dbReference type="RefSeq" id="WP_018575214.1">
    <property type="nucleotide sequence ID" value="NZ_CP065725.1"/>
</dbReference>
<evidence type="ECO:0008006" key="6">
    <source>
        <dbReference type="Google" id="ProtNLM"/>
    </source>
</evidence>
<reference evidence="3 4" key="1">
    <citation type="submission" date="2018-06" db="EMBL/GenBank/DDBJ databases">
        <authorList>
            <consortium name="Pathogen Informatics"/>
            <person name="Doyle S."/>
        </authorList>
    </citation>
    <scope>NUCLEOTIDE SEQUENCE [LARGE SCALE GENOMIC DNA]</scope>
    <source>
        <strain evidence="3 4">NCTC11997</strain>
    </source>
</reference>
<accession>A0A378XI96</accession>
<evidence type="ECO:0000313" key="3">
    <source>
        <dbReference type="EMBL" id="SUA55705.1"/>
    </source>
</evidence>
<evidence type="ECO:0000313" key="5">
    <source>
        <dbReference type="Proteomes" id="UP000594903"/>
    </source>
</evidence>
<gene>
    <name evidence="2" type="ORF">I6G29_09165</name>
    <name evidence="3" type="ORF">NCTC11997_01899</name>
</gene>
<evidence type="ECO:0000313" key="4">
    <source>
        <dbReference type="Proteomes" id="UP000254603"/>
    </source>
</evidence>
<keyword evidence="1" id="KW-0472">Membrane</keyword>
<proteinExistence type="predicted"/>
<dbReference type="Proteomes" id="UP000594903">
    <property type="component" value="Chromosome"/>
</dbReference>
<name>A0A378XI96_9BURK</name>
<organism evidence="3 4">
    <name type="scientific">Oligella ureolytica</name>
    <dbReference type="NCBI Taxonomy" id="90244"/>
    <lineage>
        <taxon>Bacteria</taxon>
        <taxon>Pseudomonadati</taxon>
        <taxon>Pseudomonadota</taxon>
        <taxon>Betaproteobacteria</taxon>
        <taxon>Burkholderiales</taxon>
        <taxon>Alcaligenaceae</taxon>
        <taxon>Oligella</taxon>
    </lineage>
</organism>
<dbReference type="Proteomes" id="UP000254603">
    <property type="component" value="Unassembled WGS sequence"/>
</dbReference>
<dbReference type="InterPro" id="IPR011051">
    <property type="entry name" value="RmlC_Cupin_sf"/>
</dbReference>
<dbReference type="EMBL" id="UGSB01000001">
    <property type="protein sequence ID" value="SUA55705.1"/>
    <property type="molecule type" value="Genomic_DNA"/>
</dbReference>
<evidence type="ECO:0000313" key="2">
    <source>
        <dbReference type="EMBL" id="QPT39339.1"/>
    </source>
</evidence>
<dbReference type="AlphaFoldDB" id="A0A378XI96"/>
<dbReference type="SUPFAM" id="SSF51182">
    <property type="entry name" value="RmlC-like cupins"/>
    <property type="match status" value="1"/>
</dbReference>
<evidence type="ECO:0000256" key="1">
    <source>
        <dbReference type="SAM" id="Phobius"/>
    </source>
</evidence>
<keyword evidence="5" id="KW-1185">Reference proteome</keyword>
<dbReference type="STRING" id="1122619.GCA_000373745_02033"/>
<sequence>MQQVSIYKSRSAHPQSSGHGYASVFKRLLIGLAMISSVAIAFSASAQEMVLHGPQEAANFAGEPSASGSRALVLLSYGEGTVRVIRVWYPPNVELPPHGAMQEGQAAIVTVLAGDMKLAMGSEYDESRLETLPVGGAFVLTHENAAHFAKTGAAGAQLLLVVGPEKELNTAMIGRE</sequence>
<protein>
    <recommendedName>
        <fullName evidence="6">Cupin domain</fullName>
    </recommendedName>
</protein>
<reference evidence="2 5" key="2">
    <citation type="submission" date="2020-12" db="EMBL/GenBank/DDBJ databases">
        <title>FDA dAtabase for Regulatory Grade micrObial Sequences (FDA-ARGOS): Supporting development and validation of Infectious Disease Dx tests.</title>
        <authorList>
            <person name="Sproer C."/>
            <person name="Gronow S."/>
            <person name="Severitt S."/>
            <person name="Schroder I."/>
            <person name="Tallon L."/>
            <person name="Sadzewicz L."/>
            <person name="Zhao X."/>
            <person name="Boylan J."/>
            <person name="Ott S."/>
            <person name="Bowen H."/>
            <person name="Vavikolanu K."/>
            <person name="Mehta A."/>
            <person name="Aluvathingal J."/>
            <person name="Nadendla S."/>
            <person name="Lowell S."/>
            <person name="Myers T."/>
            <person name="Yan Y."/>
            <person name="Sichtig H."/>
        </authorList>
    </citation>
    <scope>NUCLEOTIDE SEQUENCE [LARGE SCALE GENOMIC DNA]</scope>
    <source>
        <strain evidence="2 5">FDAARGOS_872</strain>
    </source>
</reference>